<keyword evidence="9" id="KW-0479">Metal-binding</keyword>
<dbReference type="PANTHER" id="PTHR11845">
    <property type="entry name" value="5'-DEOXYNUCLEOTIDASE HDDC2"/>
    <property type="match status" value="1"/>
</dbReference>
<dbReference type="InterPro" id="IPR039356">
    <property type="entry name" value="YfbR/HDDC2"/>
</dbReference>
<dbReference type="Gene3D" id="1.10.3210.10">
    <property type="entry name" value="Hypothetical protein af1432"/>
    <property type="match status" value="1"/>
</dbReference>
<dbReference type="GeneID" id="43580909"/>
<keyword evidence="11" id="KW-0460">Magnesium</keyword>
<dbReference type="InterPro" id="IPR006674">
    <property type="entry name" value="HD_domain"/>
</dbReference>
<reference evidence="14 15" key="1">
    <citation type="submission" date="2019-09" db="EMBL/GenBank/DDBJ databases">
        <authorList>
            <person name="Brejova B."/>
        </authorList>
    </citation>
    <scope>NUCLEOTIDE SEQUENCE [LARGE SCALE GENOMIC DNA]</scope>
</reference>
<name>A0A5E8BCP3_9ASCO</name>
<organism evidence="14 15">
    <name type="scientific">Magnusiomyces paraingens</name>
    <dbReference type="NCBI Taxonomy" id="2606893"/>
    <lineage>
        <taxon>Eukaryota</taxon>
        <taxon>Fungi</taxon>
        <taxon>Dikarya</taxon>
        <taxon>Ascomycota</taxon>
        <taxon>Saccharomycotina</taxon>
        <taxon>Dipodascomycetes</taxon>
        <taxon>Dipodascales</taxon>
        <taxon>Dipodascaceae</taxon>
        <taxon>Magnusiomyces</taxon>
    </lineage>
</organism>
<keyword evidence="15" id="KW-1185">Reference proteome</keyword>
<dbReference type="PROSITE" id="PS51831">
    <property type="entry name" value="HD"/>
    <property type="match status" value="1"/>
</dbReference>
<evidence type="ECO:0000256" key="8">
    <source>
        <dbReference type="ARBA" id="ARBA00012964"/>
    </source>
</evidence>
<dbReference type="PANTHER" id="PTHR11845:SF13">
    <property type="entry name" value="5'-DEOXYNUCLEOTIDASE HDDC2"/>
    <property type="match status" value="1"/>
</dbReference>
<dbReference type="RefSeq" id="XP_031852700.1">
    <property type="nucleotide sequence ID" value="XM_031996809.1"/>
</dbReference>
<evidence type="ECO:0000313" key="15">
    <source>
        <dbReference type="Proteomes" id="UP000398389"/>
    </source>
</evidence>
<gene>
    <name evidence="14" type="ORF">SAPINGB_P002089</name>
</gene>
<evidence type="ECO:0000256" key="2">
    <source>
        <dbReference type="ARBA" id="ARBA00001936"/>
    </source>
</evidence>
<evidence type="ECO:0000256" key="1">
    <source>
        <dbReference type="ARBA" id="ARBA00001638"/>
    </source>
</evidence>
<comment type="cofactor">
    <cofactor evidence="3">
        <name>Co(2+)</name>
        <dbReference type="ChEBI" id="CHEBI:48828"/>
    </cofactor>
</comment>
<evidence type="ECO:0000256" key="6">
    <source>
        <dbReference type="ARBA" id="ARBA00009999"/>
    </source>
</evidence>
<dbReference type="EC" id="3.1.3.89" evidence="8"/>
<sequence length="243" mass="28057">MSTQQQQTFEEPLWTPENAVPEIVRQRIELIRNSAFIEKLNSSSTPSTKGISNLLIFLHILQQLKKTRRTGWLNFDVEDPESIADHMYRMGIISMLSNNKDLDTGRCVCIALVHDMAESLVGDITPKDPVPKEEKHRRELAAMEYLTKGLIEPFNPSAAQEILDLWNEYENVASPEARFVKDVDKFELLVQTLEFEQQHEGKKDLAQFLDTRQQIKTPEVSEWADTLLGVREDYWVKVKKDLS</sequence>
<evidence type="ECO:0000256" key="12">
    <source>
        <dbReference type="ARBA" id="ARBA00023285"/>
    </source>
</evidence>
<evidence type="ECO:0000256" key="3">
    <source>
        <dbReference type="ARBA" id="ARBA00001941"/>
    </source>
</evidence>
<accession>A0A5E8BCP3</accession>
<comment type="subunit">
    <text evidence="7">Homodimer.</text>
</comment>
<evidence type="ECO:0000256" key="7">
    <source>
        <dbReference type="ARBA" id="ARBA00011738"/>
    </source>
</evidence>
<comment type="catalytic activity">
    <reaction evidence="1">
        <text>a 2'-deoxyribonucleoside 5'-phosphate + H2O = a 2'-deoxyribonucleoside + phosphate</text>
        <dbReference type="Rhea" id="RHEA:36167"/>
        <dbReference type="ChEBI" id="CHEBI:15377"/>
        <dbReference type="ChEBI" id="CHEBI:18274"/>
        <dbReference type="ChEBI" id="CHEBI:43474"/>
        <dbReference type="ChEBI" id="CHEBI:65317"/>
        <dbReference type="EC" id="3.1.3.89"/>
    </reaction>
</comment>
<dbReference type="SMART" id="SM00471">
    <property type="entry name" value="HDc"/>
    <property type="match status" value="1"/>
</dbReference>
<dbReference type="GO" id="GO:0005737">
    <property type="term" value="C:cytoplasm"/>
    <property type="evidence" value="ECO:0007669"/>
    <property type="project" value="TreeGrafter"/>
</dbReference>
<evidence type="ECO:0000256" key="11">
    <source>
        <dbReference type="ARBA" id="ARBA00022842"/>
    </source>
</evidence>
<dbReference type="InterPro" id="IPR003607">
    <property type="entry name" value="HD/PDEase_dom"/>
</dbReference>
<evidence type="ECO:0000259" key="13">
    <source>
        <dbReference type="PROSITE" id="PS51831"/>
    </source>
</evidence>
<dbReference type="SUPFAM" id="SSF109604">
    <property type="entry name" value="HD-domain/PDEase-like"/>
    <property type="match status" value="1"/>
</dbReference>
<dbReference type="EMBL" id="CABVLU010000002">
    <property type="protein sequence ID" value="VVT49071.1"/>
    <property type="molecule type" value="Genomic_DNA"/>
</dbReference>
<comment type="function">
    <text evidence="5">Catalyzes the dephosphorylation of the nucleoside 5'-monophosphates deoxyadenosine monophosphate (dAMP), deoxycytidine monophosphate (dCMP), deoxyguanosine monophosphate (dGMP) and deoxythymidine monophosphate (dTMP).</text>
</comment>
<evidence type="ECO:0000256" key="5">
    <source>
        <dbReference type="ARBA" id="ARBA00004074"/>
    </source>
</evidence>
<keyword evidence="12" id="KW-0170">Cobalt</keyword>
<dbReference type="GO" id="GO:0002953">
    <property type="term" value="F:5'-deoxynucleotidase activity"/>
    <property type="evidence" value="ECO:0007669"/>
    <property type="project" value="UniProtKB-EC"/>
</dbReference>
<dbReference type="AlphaFoldDB" id="A0A5E8BCP3"/>
<evidence type="ECO:0000313" key="14">
    <source>
        <dbReference type="EMBL" id="VVT49071.1"/>
    </source>
</evidence>
<dbReference type="GO" id="GO:0046872">
    <property type="term" value="F:metal ion binding"/>
    <property type="evidence" value="ECO:0007669"/>
    <property type="project" value="UniProtKB-KW"/>
</dbReference>
<evidence type="ECO:0000256" key="4">
    <source>
        <dbReference type="ARBA" id="ARBA00001946"/>
    </source>
</evidence>
<comment type="cofactor">
    <cofactor evidence="2">
        <name>Mn(2+)</name>
        <dbReference type="ChEBI" id="CHEBI:29035"/>
    </cofactor>
</comment>
<evidence type="ECO:0000256" key="9">
    <source>
        <dbReference type="ARBA" id="ARBA00022723"/>
    </source>
</evidence>
<keyword evidence="10" id="KW-0378">Hydrolase</keyword>
<dbReference type="Proteomes" id="UP000398389">
    <property type="component" value="Unassembled WGS sequence"/>
</dbReference>
<dbReference type="GO" id="GO:0009159">
    <property type="term" value="P:deoxyribonucleoside monophosphate catabolic process"/>
    <property type="evidence" value="ECO:0007669"/>
    <property type="project" value="UniProtKB-ARBA"/>
</dbReference>
<dbReference type="FunFam" id="1.10.3210.10:FF:000011">
    <property type="entry name" value="HD domain-containing protein 2"/>
    <property type="match status" value="1"/>
</dbReference>
<evidence type="ECO:0000256" key="10">
    <source>
        <dbReference type="ARBA" id="ARBA00022801"/>
    </source>
</evidence>
<proteinExistence type="inferred from homology"/>
<comment type="cofactor">
    <cofactor evidence="4">
        <name>Mg(2+)</name>
        <dbReference type="ChEBI" id="CHEBI:18420"/>
    </cofactor>
</comment>
<feature type="domain" description="HD" evidence="13">
    <location>
        <begin position="83"/>
        <end position="189"/>
    </location>
</feature>
<protein>
    <recommendedName>
        <fullName evidence="8">5'-deoxynucleotidase</fullName>
        <ecNumber evidence="8">3.1.3.89</ecNumber>
    </recommendedName>
</protein>
<comment type="similarity">
    <text evidence="6">Belongs to the HDDC2 family.</text>
</comment>
<dbReference type="Pfam" id="PF13023">
    <property type="entry name" value="HD_3"/>
    <property type="match status" value="1"/>
</dbReference>
<dbReference type="OrthoDB" id="10254258at2759"/>